<organism evidence="2 3">
    <name type="scientific">Formimonas warabiya</name>
    <dbReference type="NCBI Taxonomy" id="1761012"/>
    <lineage>
        <taxon>Bacteria</taxon>
        <taxon>Bacillati</taxon>
        <taxon>Bacillota</taxon>
        <taxon>Clostridia</taxon>
        <taxon>Eubacteriales</taxon>
        <taxon>Peptococcaceae</taxon>
        <taxon>Candidatus Formimonas</taxon>
    </lineage>
</organism>
<protein>
    <submittedName>
        <fullName evidence="2">Uncharacterized protein</fullName>
    </submittedName>
</protein>
<dbReference type="Gene3D" id="1.10.10.10">
    <property type="entry name" value="Winged helix-like DNA-binding domain superfamily/Winged helix DNA-binding domain"/>
    <property type="match status" value="1"/>
</dbReference>
<dbReference type="AlphaFoldDB" id="A0A3G1KRW7"/>
<dbReference type="EMBL" id="CP017634">
    <property type="protein sequence ID" value="ATW25198.1"/>
    <property type="molecule type" value="Genomic_DNA"/>
</dbReference>
<sequence>MGKNTKKSWQEKLNEGQGLPKVEPITERMSKKWGTGTVVIPAPREVDGLMKSVPFGKLTTINEIRQKLAEKHQATIGCPMTTGIFAWIASHAAEEARGEGKDGTTPYWRTLKTGGILNEKYPGGIEYQKQLLEQEGHRVIQKGKKYLVENYQQNLV</sequence>
<dbReference type="OrthoDB" id="1796440at2"/>
<dbReference type="KEGG" id="fwa:DCMF_10835"/>
<evidence type="ECO:0000256" key="1">
    <source>
        <dbReference type="SAM" id="MobiDB-lite"/>
    </source>
</evidence>
<proteinExistence type="predicted"/>
<feature type="region of interest" description="Disordered" evidence="1">
    <location>
        <begin position="1"/>
        <end position="24"/>
    </location>
</feature>
<gene>
    <name evidence="2" type="ORF">DCMF_10835</name>
</gene>
<accession>A0A3G1KRW7</accession>
<dbReference type="Proteomes" id="UP000323521">
    <property type="component" value="Chromosome"/>
</dbReference>
<dbReference type="InterPro" id="IPR036388">
    <property type="entry name" value="WH-like_DNA-bd_sf"/>
</dbReference>
<evidence type="ECO:0000313" key="3">
    <source>
        <dbReference type="Proteomes" id="UP000323521"/>
    </source>
</evidence>
<name>A0A3G1KRW7_FORW1</name>
<dbReference type="RefSeq" id="WP_148134453.1">
    <property type="nucleotide sequence ID" value="NZ_CP017634.1"/>
</dbReference>
<reference evidence="2 3" key="1">
    <citation type="submission" date="2016-10" db="EMBL/GenBank/DDBJ databases">
        <title>Complete Genome Sequence of Peptococcaceae strain DCMF.</title>
        <authorList>
            <person name="Edwards R.J."/>
            <person name="Holland S.I."/>
            <person name="Deshpande N.P."/>
            <person name="Wong Y.K."/>
            <person name="Ertan H."/>
            <person name="Manefield M."/>
            <person name="Russell T.L."/>
            <person name="Lee M.J."/>
        </authorList>
    </citation>
    <scope>NUCLEOTIDE SEQUENCE [LARGE SCALE GENOMIC DNA]</scope>
    <source>
        <strain evidence="2 3">DCMF</strain>
    </source>
</reference>
<evidence type="ECO:0000313" key="2">
    <source>
        <dbReference type="EMBL" id="ATW25198.1"/>
    </source>
</evidence>
<keyword evidence="3" id="KW-1185">Reference proteome</keyword>